<evidence type="ECO:0000256" key="8">
    <source>
        <dbReference type="PROSITE-ProRule" id="PRU00027"/>
    </source>
</evidence>
<comment type="subcellular location">
    <subcellularLocation>
        <location evidence="1">Nucleus</location>
    </subcellularLocation>
</comment>
<dbReference type="InterPro" id="IPR052035">
    <property type="entry name" value="ZnF_BED_domain_contain"/>
</dbReference>
<dbReference type="GO" id="GO:0009791">
    <property type="term" value="P:post-embryonic development"/>
    <property type="evidence" value="ECO:0007669"/>
    <property type="project" value="UniProtKB-ARBA"/>
</dbReference>
<evidence type="ECO:0000259" key="9">
    <source>
        <dbReference type="PROSITE" id="PS50808"/>
    </source>
</evidence>
<feature type="domain" description="BED-type" evidence="9">
    <location>
        <begin position="163"/>
        <end position="207"/>
    </location>
</feature>
<dbReference type="SUPFAM" id="SSF53098">
    <property type="entry name" value="Ribonuclease H-like"/>
    <property type="match status" value="1"/>
</dbReference>
<dbReference type="PROSITE" id="PS50808">
    <property type="entry name" value="ZF_BED"/>
    <property type="match status" value="1"/>
</dbReference>
<dbReference type="InterPro" id="IPR003656">
    <property type="entry name" value="Znf_BED"/>
</dbReference>
<evidence type="ECO:0000256" key="4">
    <source>
        <dbReference type="ARBA" id="ARBA00022833"/>
    </source>
</evidence>
<reference evidence="10" key="1">
    <citation type="submission" date="2021-02" db="EMBL/GenBank/DDBJ databases">
        <authorList>
            <person name="Nowell W R."/>
        </authorList>
    </citation>
    <scope>NUCLEOTIDE SEQUENCE</scope>
</reference>
<keyword evidence="3 8" id="KW-0863">Zinc-finger</keyword>
<dbReference type="InterPro" id="IPR036236">
    <property type="entry name" value="Znf_C2H2_sf"/>
</dbReference>
<dbReference type="InterPro" id="IPR012337">
    <property type="entry name" value="RNaseH-like_sf"/>
</dbReference>
<keyword evidence="6" id="KW-0804">Transcription</keyword>
<evidence type="ECO:0000313" key="11">
    <source>
        <dbReference type="Proteomes" id="UP000663851"/>
    </source>
</evidence>
<gene>
    <name evidence="10" type="ORF">HFQ381_LOCUS27358</name>
</gene>
<evidence type="ECO:0000313" key="10">
    <source>
        <dbReference type="EMBL" id="CAF4495390.1"/>
    </source>
</evidence>
<dbReference type="PANTHER" id="PTHR46481:SF10">
    <property type="entry name" value="ZINC FINGER BED DOMAIN-CONTAINING PROTEIN 39"/>
    <property type="match status" value="1"/>
</dbReference>
<keyword evidence="7" id="KW-0539">Nucleus</keyword>
<comment type="caution">
    <text evidence="10">The sequence shown here is derived from an EMBL/GenBank/DDBJ whole genome shotgun (WGS) entry which is preliminary data.</text>
</comment>
<evidence type="ECO:0000256" key="3">
    <source>
        <dbReference type="ARBA" id="ARBA00022771"/>
    </source>
</evidence>
<keyword evidence="4" id="KW-0862">Zinc</keyword>
<dbReference type="GO" id="GO:0008270">
    <property type="term" value="F:zinc ion binding"/>
    <property type="evidence" value="ECO:0007669"/>
    <property type="project" value="UniProtKB-KW"/>
</dbReference>
<evidence type="ECO:0000256" key="1">
    <source>
        <dbReference type="ARBA" id="ARBA00004123"/>
    </source>
</evidence>
<dbReference type="SMART" id="SM00614">
    <property type="entry name" value="ZnF_BED"/>
    <property type="match status" value="1"/>
</dbReference>
<dbReference type="PANTHER" id="PTHR46481">
    <property type="entry name" value="ZINC FINGER BED DOMAIN-CONTAINING PROTEIN 4"/>
    <property type="match status" value="1"/>
</dbReference>
<dbReference type="Pfam" id="PF02892">
    <property type="entry name" value="zf-BED"/>
    <property type="match status" value="1"/>
</dbReference>
<accession>A0A820V5N5</accession>
<evidence type="ECO:0000256" key="6">
    <source>
        <dbReference type="ARBA" id="ARBA00023163"/>
    </source>
</evidence>
<evidence type="ECO:0000256" key="2">
    <source>
        <dbReference type="ARBA" id="ARBA00022723"/>
    </source>
</evidence>
<dbReference type="GO" id="GO:0003677">
    <property type="term" value="F:DNA binding"/>
    <property type="evidence" value="ECO:0007669"/>
    <property type="project" value="InterPro"/>
</dbReference>
<organism evidence="10 11">
    <name type="scientific">Rotaria socialis</name>
    <dbReference type="NCBI Taxonomy" id="392032"/>
    <lineage>
        <taxon>Eukaryota</taxon>
        <taxon>Metazoa</taxon>
        <taxon>Spiralia</taxon>
        <taxon>Gnathifera</taxon>
        <taxon>Rotifera</taxon>
        <taxon>Eurotatoria</taxon>
        <taxon>Bdelloidea</taxon>
        <taxon>Philodinida</taxon>
        <taxon>Philodinidae</taxon>
        <taxon>Rotaria</taxon>
    </lineage>
</organism>
<dbReference type="EMBL" id="CAJOBO010003520">
    <property type="protein sequence ID" value="CAF4495390.1"/>
    <property type="molecule type" value="Genomic_DNA"/>
</dbReference>
<proteinExistence type="predicted"/>
<keyword evidence="2" id="KW-0479">Metal-binding</keyword>
<dbReference type="GO" id="GO:0005634">
    <property type="term" value="C:nucleus"/>
    <property type="evidence" value="ECO:0007669"/>
    <property type="project" value="UniProtKB-SubCell"/>
</dbReference>
<sequence>MHQFQFQTIQFQFLTWNWSALVGLGILFGRHLLVLELELVGIGWTWNWSALVGLELGIGWNWLELELELELVGIAYQMAPSRRPRQSQGVAATPRILSLDDDELDENRSTNENATRVQSVVIAENSIRVQSEVIAENSNSNDNNVSAPEDNENIRMNTNDEKQLRSNVWKYAKKISKETAQCIKCKLSIKTPAGGTTTLRKHLIKKHNLTHLILYANPRTKIDSSISREQKNRLDNLAYLAIFEDGRAFGDLRKNGITKFLAEAIPDNLNEDDDEQNRDEIMDTWGNDVVTGDVRNMDIDESDDDEESTLLTIEKLANTIQKSRSLIKLIRRSQILMMYVNDEKKLSGINRRLIIDCITRWNSTYLAVQSLLIHKNVLLNLYQSKRKLVLTSKQKEKLNLCELSNDEYDIISNLMDIFDSFYQATNLLSGSKYPTIGLCLYILRQIKDFLEDENEDL</sequence>
<dbReference type="SUPFAM" id="SSF57667">
    <property type="entry name" value="beta-beta-alpha zinc fingers"/>
    <property type="match status" value="1"/>
</dbReference>
<dbReference type="AlphaFoldDB" id="A0A820V5N5"/>
<protein>
    <recommendedName>
        <fullName evidence="9">BED-type domain-containing protein</fullName>
    </recommendedName>
</protein>
<evidence type="ECO:0000256" key="7">
    <source>
        <dbReference type="ARBA" id="ARBA00023242"/>
    </source>
</evidence>
<dbReference type="Proteomes" id="UP000663851">
    <property type="component" value="Unassembled WGS sequence"/>
</dbReference>
<name>A0A820V5N5_9BILA</name>
<keyword evidence="5" id="KW-0805">Transcription regulation</keyword>
<evidence type="ECO:0000256" key="5">
    <source>
        <dbReference type="ARBA" id="ARBA00023015"/>
    </source>
</evidence>